<keyword evidence="2" id="KW-1185">Reference proteome</keyword>
<dbReference type="AlphaFoldDB" id="A0A0C3G2K6"/>
<sequence>MPPMIRKFAVTDLSFRERQYTPGAYGCKMVRVSFDAALQRCASWYDSLEAS</sequence>
<dbReference type="InParanoid" id="A0A0C3G2K6"/>
<accession>A0A0C3G2K6</accession>
<dbReference type="EMBL" id="KN832986">
    <property type="protein sequence ID" value="KIM84861.1"/>
    <property type="molecule type" value="Genomic_DNA"/>
</dbReference>
<dbReference type="HOGENOM" id="CLU_3107185_0_0_1"/>
<reference evidence="2" key="2">
    <citation type="submission" date="2015-01" db="EMBL/GenBank/DDBJ databases">
        <title>Evolutionary Origins and Diversification of the Mycorrhizal Mutualists.</title>
        <authorList>
            <consortium name="DOE Joint Genome Institute"/>
            <consortium name="Mycorrhizal Genomics Consortium"/>
            <person name="Kohler A."/>
            <person name="Kuo A."/>
            <person name="Nagy L.G."/>
            <person name="Floudas D."/>
            <person name="Copeland A."/>
            <person name="Barry K.W."/>
            <person name="Cichocki N."/>
            <person name="Veneault-Fourrey C."/>
            <person name="LaButti K."/>
            <person name="Lindquist E.A."/>
            <person name="Lipzen A."/>
            <person name="Lundell T."/>
            <person name="Morin E."/>
            <person name="Murat C."/>
            <person name="Riley R."/>
            <person name="Ohm R."/>
            <person name="Sun H."/>
            <person name="Tunlid A."/>
            <person name="Henrissat B."/>
            <person name="Grigoriev I.V."/>
            <person name="Hibbett D.S."/>
            <person name="Martin F."/>
        </authorList>
    </citation>
    <scope>NUCLEOTIDE SEQUENCE [LARGE SCALE GENOMIC DNA]</scope>
    <source>
        <strain evidence="2">F 1598</strain>
    </source>
</reference>
<reference evidence="1 2" key="1">
    <citation type="submission" date="2014-04" db="EMBL/GenBank/DDBJ databases">
        <authorList>
            <consortium name="DOE Joint Genome Institute"/>
            <person name="Kuo A."/>
            <person name="Tarkka M."/>
            <person name="Buscot F."/>
            <person name="Kohler A."/>
            <person name="Nagy L.G."/>
            <person name="Floudas D."/>
            <person name="Copeland A."/>
            <person name="Barry K.W."/>
            <person name="Cichocki N."/>
            <person name="Veneault-Fourrey C."/>
            <person name="LaButti K."/>
            <person name="Lindquist E.A."/>
            <person name="Lipzen A."/>
            <person name="Lundell T."/>
            <person name="Morin E."/>
            <person name="Murat C."/>
            <person name="Sun H."/>
            <person name="Tunlid A."/>
            <person name="Henrissat B."/>
            <person name="Grigoriev I.V."/>
            <person name="Hibbett D.S."/>
            <person name="Martin F."/>
            <person name="Nordberg H.P."/>
            <person name="Cantor M.N."/>
            <person name="Hua S.X."/>
        </authorList>
    </citation>
    <scope>NUCLEOTIDE SEQUENCE [LARGE SCALE GENOMIC DNA]</scope>
    <source>
        <strain evidence="1 2">F 1598</strain>
    </source>
</reference>
<proteinExistence type="predicted"/>
<name>A0A0C3G2K6_PILCF</name>
<evidence type="ECO:0000313" key="2">
    <source>
        <dbReference type="Proteomes" id="UP000054166"/>
    </source>
</evidence>
<evidence type="ECO:0000313" key="1">
    <source>
        <dbReference type="EMBL" id="KIM84861.1"/>
    </source>
</evidence>
<protein>
    <submittedName>
        <fullName evidence="1">Uncharacterized protein</fullName>
    </submittedName>
</protein>
<organism evidence="1 2">
    <name type="scientific">Piloderma croceum (strain F 1598)</name>
    <dbReference type="NCBI Taxonomy" id="765440"/>
    <lineage>
        <taxon>Eukaryota</taxon>
        <taxon>Fungi</taxon>
        <taxon>Dikarya</taxon>
        <taxon>Basidiomycota</taxon>
        <taxon>Agaricomycotina</taxon>
        <taxon>Agaricomycetes</taxon>
        <taxon>Agaricomycetidae</taxon>
        <taxon>Atheliales</taxon>
        <taxon>Atheliaceae</taxon>
        <taxon>Piloderma</taxon>
    </lineage>
</organism>
<dbReference type="Proteomes" id="UP000054166">
    <property type="component" value="Unassembled WGS sequence"/>
</dbReference>
<gene>
    <name evidence="1" type="ORF">PILCRDRAFT_817666</name>
</gene>